<dbReference type="InterPro" id="IPR023051">
    <property type="entry name" value="Kup"/>
</dbReference>
<evidence type="ECO:0000256" key="6">
    <source>
        <dbReference type="ARBA" id="ARBA00022692"/>
    </source>
</evidence>
<comment type="function">
    <text evidence="12">Transport of potassium into the cell. Likely operates as a K(+):H(+) symporter.</text>
</comment>
<sequence length="631" mass="68672">MTTAAASHTKKNPALMATMVGAIGVVFGDIGTSPLYALKECFNPEHGVPFSDQTVFGILSMLFWAMTLVVSVKYVLFVMRADNNGEGGILALTALAMRASSGSARFTRTLMLLGLLGAAMFYGDAVITPAISVLSAIEGMEIMAPALQTWVLPLALIVLIALFLIQKQGTHVVGRLFGPIMVIWFVLLGLMGLVSVVKSPQILVALSPLYAIEFGFRHTVLAFIVFGSVFLALTGAEALYADMGHFGARPIRYAWFYIAMPCLLLNYFGQGALLLREPSAVQNPFFLLMPNWAVGPMVVLATAATVIASQAVISGAFSMTAQAVHLGYAPRMKILYTSDVEIGQIYVPVVNYMLLVLVVAVVLAFGKSDNLAAAYGIAVTTTMVLTTGLVTVVMRNAWKWRLSLVACIGAVFLAVDLSFFSANLLKIAAGGWFPLLLGGLIFFLMVTWHTGTQLLKARNVEGGIPLEPFMEGLLRHPPYRVDGTAVYLTPSIEFVPLALLHNLKHNHVLHKRVLFIHFRTLAVPYVDPAKRLVIKTIGDDIHTAVVDFGFKETPAVDEIVRSVGERLGIVFEDMETSFFITRATVVPSPLPGMAMWRESLFAWMQHNSAKPSDFFRIPANRLVELGSKVEI</sequence>
<feature type="transmembrane region" description="Helical" evidence="12">
    <location>
        <begin position="427"/>
        <end position="448"/>
    </location>
</feature>
<organism evidence="15 16">
    <name type="scientific">Ralstonia pickettii</name>
    <name type="common">Burkholderia pickettii</name>
    <dbReference type="NCBI Taxonomy" id="329"/>
    <lineage>
        <taxon>Bacteria</taxon>
        <taxon>Pseudomonadati</taxon>
        <taxon>Pseudomonadota</taxon>
        <taxon>Betaproteobacteria</taxon>
        <taxon>Burkholderiales</taxon>
        <taxon>Burkholderiaceae</taxon>
        <taxon>Ralstonia</taxon>
    </lineage>
</organism>
<dbReference type="InterPro" id="IPR003855">
    <property type="entry name" value="K+_transporter"/>
</dbReference>
<evidence type="ECO:0000256" key="12">
    <source>
        <dbReference type="HAMAP-Rule" id="MF_01522"/>
    </source>
</evidence>
<comment type="subcellular location">
    <subcellularLocation>
        <location evidence="12">Cell membrane</location>
        <topology evidence="12">Multi-pass membrane protein</topology>
    </subcellularLocation>
    <subcellularLocation>
        <location evidence="1">Membrane</location>
        <topology evidence="1">Multi-pass membrane protein</topology>
    </subcellularLocation>
</comment>
<name>A0A2N4TQH9_RALPI</name>
<feature type="transmembrane region" description="Helical" evidence="12">
    <location>
        <begin position="253"/>
        <end position="275"/>
    </location>
</feature>
<dbReference type="InterPro" id="IPR053952">
    <property type="entry name" value="K_trans_C"/>
</dbReference>
<evidence type="ECO:0000256" key="9">
    <source>
        <dbReference type="ARBA" id="ARBA00022989"/>
    </source>
</evidence>
<dbReference type="HAMAP" id="MF_01522">
    <property type="entry name" value="Kup"/>
    <property type="match status" value="1"/>
</dbReference>
<keyword evidence="9 12" id="KW-1133">Transmembrane helix</keyword>
<feature type="transmembrane region" description="Helical" evidence="12">
    <location>
        <begin position="56"/>
        <end position="76"/>
    </location>
</feature>
<keyword evidence="4 12" id="KW-1003">Cell membrane</keyword>
<keyword evidence="7 12" id="KW-0769">Symport</keyword>
<comment type="caution">
    <text evidence="15">The sequence shown here is derived from an EMBL/GenBank/DDBJ whole genome shotgun (WGS) entry which is preliminary data.</text>
</comment>
<feature type="transmembrane region" description="Helical" evidence="12">
    <location>
        <begin position="110"/>
        <end position="136"/>
    </location>
</feature>
<dbReference type="EMBL" id="PKQE01000003">
    <property type="protein sequence ID" value="PLC41958.1"/>
    <property type="molecule type" value="Genomic_DNA"/>
</dbReference>
<gene>
    <name evidence="15" type="primary">trkD</name>
    <name evidence="12" type="synonym">kup</name>
    <name evidence="15" type="ORF">C0Q88_15235</name>
</gene>
<proteinExistence type="inferred from homology"/>
<evidence type="ECO:0000313" key="16">
    <source>
        <dbReference type="Proteomes" id="UP000234456"/>
    </source>
</evidence>
<dbReference type="Proteomes" id="UP000234456">
    <property type="component" value="Unassembled WGS sequence"/>
</dbReference>
<dbReference type="OrthoDB" id="9805577at2"/>
<dbReference type="AlphaFoldDB" id="A0A2N4TQH9"/>
<feature type="transmembrane region" description="Helical" evidence="12">
    <location>
        <begin position="216"/>
        <end position="241"/>
    </location>
</feature>
<evidence type="ECO:0000256" key="2">
    <source>
        <dbReference type="ARBA" id="ARBA00007019"/>
    </source>
</evidence>
<keyword evidence="3 12" id="KW-0813">Transport</keyword>
<evidence type="ECO:0000259" key="14">
    <source>
        <dbReference type="Pfam" id="PF22776"/>
    </source>
</evidence>
<keyword evidence="11 12" id="KW-0472">Membrane</keyword>
<evidence type="ECO:0000313" key="15">
    <source>
        <dbReference type="EMBL" id="PLC41958.1"/>
    </source>
</evidence>
<dbReference type="Pfam" id="PF22776">
    <property type="entry name" value="K_trans_C"/>
    <property type="match status" value="1"/>
</dbReference>
<dbReference type="Pfam" id="PF02705">
    <property type="entry name" value="K_trans"/>
    <property type="match status" value="1"/>
</dbReference>
<feature type="domain" description="K+ potassium transporter C-terminal" evidence="14">
    <location>
        <begin position="483"/>
        <end position="631"/>
    </location>
</feature>
<dbReference type="GO" id="GO:0015293">
    <property type="term" value="F:symporter activity"/>
    <property type="evidence" value="ECO:0007669"/>
    <property type="project" value="UniProtKB-UniRule"/>
</dbReference>
<dbReference type="RefSeq" id="WP_102066319.1">
    <property type="nucleotide sequence ID" value="NZ_PKQE01000003.1"/>
</dbReference>
<accession>A0A2N4TQH9</accession>
<feature type="transmembrane region" description="Helical" evidence="12">
    <location>
        <begin position="345"/>
        <end position="366"/>
    </location>
</feature>
<evidence type="ECO:0000256" key="3">
    <source>
        <dbReference type="ARBA" id="ARBA00022448"/>
    </source>
</evidence>
<keyword evidence="8 12" id="KW-0630">Potassium</keyword>
<comment type="similarity">
    <text evidence="2 12">Belongs to the HAK/KUP transporter (TC 2.A.72) family.</text>
</comment>
<feature type="transmembrane region" description="Helical" evidence="12">
    <location>
        <begin position="372"/>
        <end position="393"/>
    </location>
</feature>
<feature type="transmembrane region" description="Helical" evidence="12">
    <location>
        <begin position="295"/>
        <end position="324"/>
    </location>
</feature>
<feature type="domain" description="K+ potassium transporter integral membrane" evidence="13">
    <location>
        <begin position="19"/>
        <end position="470"/>
    </location>
</feature>
<evidence type="ECO:0000256" key="8">
    <source>
        <dbReference type="ARBA" id="ARBA00022958"/>
    </source>
</evidence>
<feature type="transmembrane region" description="Helical" evidence="12">
    <location>
        <begin position="400"/>
        <end position="421"/>
    </location>
</feature>
<evidence type="ECO:0000256" key="10">
    <source>
        <dbReference type="ARBA" id="ARBA00023065"/>
    </source>
</evidence>
<keyword evidence="10 12" id="KW-0406">Ion transport</keyword>
<feature type="transmembrane region" description="Helical" evidence="12">
    <location>
        <begin position="176"/>
        <end position="196"/>
    </location>
</feature>
<reference evidence="15 16" key="1">
    <citation type="submission" date="2017-12" db="EMBL/GenBank/DDBJ databases">
        <title>Draft genome sequence of Ralstonia pickettii 52.</title>
        <authorList>
            <person name="Zheng B."/>
        </authorList>
    </citation>
    <scope>NUCLEOTIDE SEQUENCE [LARGE SCALE GENOMIC DNA]</scope>
    <source>
        <strain evidence="15 16">52</strain>
    </source>
</reference>
<comment type="catalytic activity">
    <reaction evidence="12">
        <text>K(+)(in) + H(+)(in) = K(+)(out) + H(+)(out)</text>
        <dbReference type="Rhea" id="RHEA:28490"/>
        <dbReference type="ChEBI" id="CHEBI:15378"/>
        <dbReference type="ChEBI" id="CHEBI:29103"/>
    </reaction>
</comment>
<evidence type="ECO:0000256" key="1">
    <source>
        <dbReference type="ARBA" id="ARBA00004141"/>
    </source>
</evidence>
<dbReference type="GO" id="GO:0015079">
    <property type="term" value="F:potassium ion transmembrane transporter activity"/>
    <property type="evidence" value="ECO:0007669"/>
    <property type="project" value="UniProtKB-UniRule"/>
</dbReference>
<evidence type="ECO:0000256" key="7">
    <source>
        <dbReference type="ARBA" id="ARBA00022847"/>
    </source>
</evidence>
<evidence type="ECO:0000256" key="4">
    <source>
        <dbReference type="ARBA" id="ARBA00022475"/>
    </source>
</evidence>
<dbReference type="GO" id="GO:0005886">
    <property type="term" value="C:plasma membrane"/>
    <property type="evidence" value="ECO:0007669"/>
    <property type="project" value="UniProtKB-SubCell"/>
</dbReference>
<protein>
    <recommendedName>
        <fullName evidence="12">Probable potassium transport system protein Kup</fullName>
    </recommendedName>
</protein>
<feature type="transmembrane region" description="Helical" evidence="12">
    <location>
        <begin position="12"/>
        <end position="36"/>
    </location>
</feature>
<evidence type="ECO:0000256" key="11">
    <source>
        <dbReference type="ARBA" id="ARBA00023136"/>
    </source>
</evidence>
<evidence type="ECO:0000259" key="13">
    <source>
        <dbReference type="Pfam" id="PF02705"/>
    </source>
</evidence>
<dbReference type="PANTHER" id="PTHR30540">
    <property type="entry name" value="OSMOTIC STRESS POTASSIUM TRANSPORTER"/>
    <property type="match status" value="1"/>
</dbReference>
<dbReference type="PANTHER" id="PTHR30540:SF79">
    <property type="entry name" value="LOW AFFINITY POTASSIUM TRANSPORT SYSTEM PROTEIN KUP"/>
    <property type="match status" value="1"/>
</dbReference>
<feature type="transmembrane region" description="Helical" evidence="12">
    <location>
        <begin position="142"/>
        <end position="164"/>
    </location>
</feature>
<dbReference type="InterPro" id="IPR053951">
    <property type="entry name" value="K_trans_N"/>
</dbReference>
<evidence type="ECO:0000256" key="5">
    <source>
        <dbReference type="ARBA" id="ARBA00022538"/>
    </source>
</evidence>
<keyword evidence="5 12" id="KW-0633">Potassium transport</keyword>
<keyword evidence="6 12" id="KW-0812">Transmembrane</keyword>